<evidence type="ECO:0000259" key="5">
    <source>
        <dbReference type="PROSITE" id="PS50222"/>
    </source>
</evidence>
<dbReference type="InterPro" id="IPR051134">
    <property type="entry name" value="PPP_phosphatase"/>
</dbReference>
<dbReference type="PROSITE" id="PS00018">
    <property type="entry name" value="EF_HAND_1"/>
    <property type="match status" value="2"/>
</dbReference>
<keyword evidence="2" id="KW-0479">Metal-binding</keyword>
<dbReference type="Proteomes" id="UP000236370">
    <property type="component" value="Unassembled WGS sequence"/>
</dbReference>
<dbReference type="InterPro" id="IPR002048">
    <property type="entry name" value="EF_hand_dom"/>
</dbReference>
<dbReference type="PANTHER" id="PTHR45668:SF1">
    <property type="entry name" value="SERINE_THREONINE-PROTEIN PHOSPHATASE WITH EF-HANDS 1"/>
    <property type="match status" value="1"/>
</dbReference>
<dbReference type="EMBL" id="NBAG03000549">
    <property type="protein sequence ID" value="PNI15816.1"/>
    <property type="molecule type" value="Genomic_DNA"/>
</dbReference>
<dbReference type="InterPro" id="IPR018247">
    <property type="entry name" value="EF_Hand_1_Ca_BS"/>
</dbReference>
<protein>
    <submittedName>
        <fullName evidence="6">PPEF1 isoform 9</fullName>
    </submittedName>
</protein>
<sequence>EKVTLLVLSNFKTIENQAHSTLVETLYRYRSDLEIIFNAIDTDHSGLISMEEFRAMWKLFSSHYNVHIDDSQVNKLANIMDLNKDGSIDFNEFLKAFYVVHRYEDLMKPDVPNLG</sequence>
<comment type="caution">
    <text evidence="6">The sequence shown here is derived from an EMBL/GenBank/DDBJ whole genome shotgun (WGS) entry which is preliminary data.</text>
</comment>
<dbReference type="Pfam" id="PF13499">
    <property type="entry name" value="EF-hand_7"/>
    <property type="match status" value="1"/>
</dbReference>
<evidence type="ECO:0000313" key="7">
    <source>
        <dbReference type="Proteomes" id="UP000236370"/>
    </source>
</evidence>
<proteinExistence type="predicted"/>
<dbReference type="FunFam" id="1.10.238.10:FF:000514">
    <property type="entry name" value="Serine/threonine-protein phosphatase with EF-hands"/>
    <property type="match status" value="1"/>
</dbReference>
<evidence type="ECO:0000256" key="2">
    <source>
        <dbReference type="ARBA" id="ARBA00022723"/>
    </source>
</evidence>
<keyword evidence="3" id="KW-0106">Calcium</keyword>
<evidence type="ECO:0000256" key="4">
    <source>
        <dbReference type="ARBA" id="ARBA00023211"/>
    </source>
</evidence>
<name>A0A2J8IZ72_PANTR</name>
<evidence type="ECO:0000313" key="6">
    <source>
        <dbReference type="EMBL" id="PNI15816.1"/>
    </source>
</evidence>
<feature type="domain" description="EF-hand" evidence="5">
    <location>
        <begin position="68"/>
        <end position="103"/>
    </location>
</feature>
<dbReference type="Gene3D" id="1.10.238.10">
    <property type="entry name" value="EF-hand"/>
    <property type="match status" value="1"/>
</dbReference>
<dbReference type="PROSITE" id="PS50222">
    <property type="entry name" value="EF_HAND_2"/>
    <property type="match status" value="2"/>
</dbReference>
<dbReference type="GO" id="GO:0005509">
    <property type="term" value="F:calcium ion binding"/>
    <property type="evidence" value="ECO:0007669"/>
    <property type="project" value="InterPro"/>
</dbReference>
<organism evidence="6 7">
    <name type="scientific">Pan troglodytes</name>
    <name type="common">Chimpanzee</name>
    <dbReference type="NCBI Taxonomy" id="9598"/>
    <lineage>
        <taxon>Eukaryota</taxon>
        <taxon>Metazoa</taxon>
        <taxon>Chordata</taxon>
        <taxon>Craniata</taxon>
        <taxon>Vertebrata</taxon>
        <taxon>Euteleostomi</taxon>
        <taxon>Mammalia</taxon>
        <taxon>Eutheria</taxon>
        <taxon>Euarchontoglires</taxon>
        <taxon>Primates</taxon>
        <taxon>Haplorrhini</taxon>
        <taxon>Catarrhini</taxon>
        <taxon>Hominidae</taxon>
        <taxon>Pan</taxon>
    </lineage>
</organism>
<feature type="domain" description="EF-hand" evidence="5">
    <location>
        <begin position="28"/>
        <end position="63"/>
    </location>
</feature>
<dbReference type="InterPro" id="IPR011992">
    <property type="entry name" value="EF-hand-dom_pair"/>
</dbReference>
<dbReference type="SUPFAM" id="SSF47473">
    <property type="entry name" value="EF-hand"/>
    <property type="match status" value="1"/>
</dbReference>
<dbReference type="PANTHER" id="PTHR45668">
    <property type="entry name" value="SERINE/THREONINE-PROTEIN PHOSPHATASE 5-RELATED"/>
    <property type="match status" value="1"/>
</dbReference>
<dbReference type="AlphaFoldDB" id="A0A2J8IZ72"/>
<comment type="cofactor">
    <cofactor evidence="1">
        <name>Mn(2+)</name>
        <dbReference type="ChEBI" id="CHEBI:29035"/>
    </cofactor>
</comment>
<evidence type="ECO:0000256" key="1">
    <source>
        <dbReference type="ARBA" id="ARBA00001936"/>
    </source>
</evidence>
<keyword evidence="4" id="KW-0464">Manganese</keyword>
<evidence type="ECO:0000256" key="3">
    <source>
        <dbReference type="ARBA" id="ARBA00022837"/>
    </source>
</evidence>
<accession>A0A2J8IZ72</accession>
<gene>
    <name evidence="6" type="ORF">CK820_G0051803</name>
</gene>
<reference evidence="6 7" key="1">
    <citation type="submission" date="2017-12" db="EMBL/GenBank/DDBJ databases">
        <title>High-resolution comparative analysis of great ape genomes.</title>
        <authorList>
            <person name="Pollen A."/>
            <person name="Hastie A."/>
            <person name="Hormozdiari F."/>
            <person name="Dougherty M."/>
            <person name="Liu R."/>
            <person name="Chaisson M."/>
            <person name="Hoppe E."/>
            <person name="Hill C."/>
            <person name="Pang A."/>
            <person name="Hillier L."/>
            <person name="Baker C."/>
            <person name="Armstrong J."/>
            <person name="Shendure J."/>
            <person name="Paten B."/>
            <person name="Wilson R."/>
            <person name="Chao H."/>
            <person name="Schneider V."/>
            <person name="Ventura M."/>
            <person name="Kronenberg Z."/>
            <person name="Murali S."/>
            <person name="Gordon D."/>
            <person name="Cantsilieris S."/>
            <person name="Munson K."/>
            <person name="Nelson B."/>
            <person name="Raja A."/>
            <person name="Underwood J."/>
            <person name="Diekhans M."/>
            <person name="Fiddes I."/>
            <person name="Haussler D."/>
            <person name="Eichler E."/>
        </authorList>
    </citation>
    <scope>NUCLEOTIDE SEQUENCE [LARGE SCALE GENOMIC DNA]</scope>
    <source>
        <strain evidence="6">Yerkes chimp pedigree #C0471</strain>
    </source>
</reference>
<dbReference type="CDD" id="cd00051">
    <property type="entry name" value="EFh"/>
    <property type="match status" value="1"/>
</dbReference>
<dbReference type="SMART" id="SM00054">
    <property type="entry name" value="EFh"/>
    <property type="match status" value="2"/>
</dbReference>
<feature type="non-terminal residue" evidence="6">
    <location>
        <position position="1"/>
    </location>
</feature>